<dbReference type="Pfam" id="PF05699">
    <property type="entry name" value="Dimer_Tnp_hAT"/>
    <property type="match status" value="1"/>
</dbReference>
<keyword evidence="4" id="KW-1185">Reference proteome</keyword>
<dbReference type="PANTHER" id="PTHR32166">
    <property type="entry name" value="OSJNBA0013A04.12 PROTEIN"/>
    <property type="match status" value="1"/>
</dbReference>
<feature type="domain" description="DUF659" evidence="2">
    <location>
        <begin position="276"/>
        <end position="419"/>
    </location>
</feature>
<reference evidence="5" key="2">
    <citation type="submission" date="2025-08" db="UniProtKB">
        <authorList>
            <consortium name="RefSeq"/>
        </authorList>
    </citation>
    <scope>IDENTIFICATION</scope>
    <source>
        <tissue evidence="5">Leaf</tissue>
    </source>
</reference>
<dbReference type="InterPro" id="IPR012337">
    <property type="entry name" value="RNaseH-like_sf"/>
</dbReference>
<gene>
    <name evidence="5" type="primary">LOC116204171</name>
</gene>
<reference evidence="4" key="1">
    <citation type="journal article" date="2020" name="Plant Biotechnol. J.">
        <title>The pomegranate (Punica granatum L.) draft genome dissects genetic divergence between soft- and hard-seeded cultivars.</title>
        <authorList>
            <person name="Luo X."/>
            <person name="Li H."/>
            <person name="Wu Z."/>
            <person name="Yao W."/>
            <person name="Zhao P."/>
            <person name="Cao D."/>
            <person name="Yu H."/>
            <person name="Li K."/>
            <person name="Poudel K."/>
            <person name="Zhao D."/>
            <person name="Zhang F."/>
            <person name="Xia X."/>
            <person name="Chen L."/>
            <person name="Wang Q."/>
            <person name="Jing D."/>
            <person name="Cao S."/>
        </authorList>
    </citation>
    <scope>NUCLEOTIDE SEQUENCE [LARGE SCALE GENOMIC DNA]</scope>
    <source>
        <strain evidence="4">cv. Tunisia</strain>
    </source>
</reference>
<evidence type="ECO:0000313" key="4">
    <source>
        <dbReference type="Proteomes" id="UP000515151"/>
    </source>
</evidence>
<accession>A0A6P8D6B0</accession>
<dbReference type="Pfam" id="PF04937">
    <property type="entry name" value="DUF659"/>
    <property type="match status" value="1"/>
</dbReference>
<feature type="domain" description="HAT C-terminal dimerisation" evidence="3">
    <location>
        <begin position="653"/>
        <end position="715"/>
    </location>
</feature>
<dbReference type="PANTHER" id="PTHR32166:SF122">
    <property type="entry name" value="OS09G0499600 PROTEIN"/>
    <property type="match status" value="1"/>
</dbReference>
<sequence>MHNRALNRGIEESGRFCDSGSSPNWGKAQVSFGPFSRSFDDLQAVPTFASEVPTSEFQSETPSFTQSAFHPRFQVSLRWSSVKIQPKLRLPSSCSDFRDHLFRVPTTEFQSKTPSFTQSAFHPRIPRLKHHLGCTKINVAHCPAVPDDVKNNMLAICMRLEDFSVKKKQASSCGLENDDVVDVDNDDEDAGVGTKRKGNEAVEISSFFKKRSLNIQSKQKQPTINQMMKKDLREDVCMQIARFFYTSAISFNCVKNPEFEKMCHMIGKYGMGLKPPSYHEISDKYLRKEVDNTMSLLEEHKAMWRKSGCSIMSDGWTDKKKRSICNFLVNSPKGTIFLTSSDTSNVSKTAVKVFEMIDDIVEQVGKENIVQIVTDNAVNYKAAGDMLMEKRKKLFWTPCATHCIYLMLEDLEKKIKVHELTIMKGGKITIFIYSRTLLITMLKHFTKGKDLIRPAVTRFATAYLTLGCLFDNRNALRTMVASKQWKGSRFTKLEGGKYAERVIMDNRFWSNVNTCLKAAYPLIKVLRMVDLDEKPTMGFIYSEMEKAKQKIKTNFKDDRKSYDPIWKVINERWEVQLHRPLHDAAYYLNPQLHFSSEFRADREVMRGLYKVMDRMLEDEERDKVDLQLEEFKHERGLFGFSSAKSMRFKKTQADWWESYGADTPELQRFSIRILSLTCSSLGCEHNWSAFEMVHTKRRNRLHQKKMNDLVFVMYNLKLKDKKIRKQVDLQVDDISSDDEWIVEEETENTVTLSHNFNLRSLGREDDGDEESGGIQIGDEHAENMCTQKHGTVDDLELPKEDEFDILYDGDVGDDEDLNEI</sequence>
<dbReference type="Proteomes" id="UP000515151">
    <property type="component" value="Chromosome 4"/>
</dbReference>
<evidence type="ECO:0000259" key="2">
    <source>
        <dbReference type="Pfam" id="PF04937"/>
    </source>
</evidence>
<evidence type="ECO:0000313" key="5">
    <source>
        <dbReference type="RefSeq" id="XP_031392105.1"/>
    </source>
</evidence>
<feature type="region of interest" description="Disordered" evidence="1">
    <location>
        <begin position="761"/>
        <end position="793"/>
    </location>
</feature>
<dbReference type="SUPFAM" id="SSF53098">
    <property type="entry name" value="Ribonuclease H-like"/>
    <property type="match status" value="1"/>
</dbReference>
<organism evidence="4 5">
    <name type="scientific">Punica granatum</name>
    <name type="common">Pomegranate</name>
    <dbReference type="NCBI Taxonomy" id="22663"/>
    <lineage>
        <taxon>Eukaryota</taxon>
        <taxon>Viridiplantae</taxon>
        <taxon>Streptophyta</taxon>
        <taxon>Embryophyta</taxon>
        <taxon>Tracheophyta</taxon>
        <taxon>Spermatophyta</taxon>
        <taxon>Magnoliopsida</taxon>
        <taxon>eudicotyledons</taxon>
        <taxon>Gunneridae</taxon>
        <taxon>Pentapetalae</taxon>
        <taxon>rosids</taxon>
        <taxon>malvids</taxon>
        <taxon>Myrtales</taxon>
        <taxon>Lythraceae</taxon>
        <taxon>Punica</taxon>
    </lineage>
</organism>
<protein>
    <submittedName>
        <fullName evidence="5">Uncharacterized protein LOC116204171</fullName>
    </submittedName>
</protein>
<dbReference type="OrthoDB" id="6615327at2759"/>
<dbReference type="GeneID" id="116204171"/>
<name>A0A6P8D6B0_PUNGR</name>
<dbReference type="RefSeq" id="XP_031392105.1">
    <property type="nucleotide sequence ID" value="XM_031536245.1"/>
</dbReference>
<evidence type="ECO:0000256" key="1">
    <source>
        <dbReference type="SAM" id="MobiDB-lite"/>
    </source>
</evidence>
<dbReference type="InterPro" id="IPR008906">
    <property type="entry name" value="HATC_C_dom"/>
</dbReference>
<evidence type="ECO:0000259" key="3">
    <source>
        <dbReference type="Pfam" id="PF05699"/>
    </source>
</evidence>
<proteinExistence type="predicted"/>
<dbReference type="InterPro" id="IPR007021">
    <property type="entry name" value="DUF659"/>
</dbReference>
<dbReference type="GO" id="GO:0046983">
    <property type="term" value="F:protein dimerization activity"/>
    <property type="evidence" value="ECO:0007669"/>
    <property type="project" value="InterPro"/>
</dbReference>
<dbReference type="AlphaFoldDB" id="A0A6P8D6B0"/>